<evidence type="ECO:0000256" key="6">
    <source>
        <dbReference type="ARBA" id="ARBA00023014"/>
    </source>
</evidence>
<dbReference type="PANTHER" id="PTHR32439:SF9">
    <property type="entry name" value="BLR3264 PROTEIN"/>
    <property type="match status" value="1"/>
</dbReference>
<evidence type="ECO:0000256" key="4">
    <source>
        <dbReference type="ARBA" id="ARBA00023002"/>
    </source>
</evidence>
<dbReference type="KEGG" id="serw:FY030_12825"/>
<dbReference type="OrthoDB" id="105450at2"/>
<evidence type="ECO:0000256" key="2">
    <source>
        <dbReference type="ARBA" id="ARBA00022617"/>
    </source>
</evidence>
<dbReference type="AlphaFoldDB" id="A0A5J6V8P6"/>
<feature type="domain" description="Nitrite/Sulfite reductase ferredoxin-like" evidence="8">
    <location>
        <begin position="101"/>
        <end position="149"/>
    </location>
</feature>
<evidence type="ECO:0000256" key="3">
    <source>
        <dbReference type="ARBA" id="ARBA00022723"/>
    </source>
</evidence>
<feature type="compositionally biased region" description="Basic residues" evidence="7">
    <location>
        <begin position="13"/>
        <end position="24"/>
    </location>
</feature>
<dbReference type="Proteomes" id="UP000326546">
    <property type="component" value="Chromosome"/>
</dbReference>
<dbReference type="PANTHER" id="PTHR32439">
    <property type="entry name" value="FERREDOXIN--NITRITE REDUCTASE, CHLOROPLASTIC"/>
    <property type="match status" value="1"/>
</dbReference>
<reference evidence="9 10" key="1">
    <citation type="submission" date="2019-09" db="EMBL/GenBank/DDBJ databases">
        <title>Serinicoccus pratensis sp. nov., isolated from meadow soil.</title>
        <authorList>
            <person name="Zhang W."/>
        </authorList>
    </citation>
    <scope>NUCLEOTIDE SEQUENCE [LARGE SCALE GENOMIC DNA]</scope>
    <source>
        <strain evidence="9 10">W204</strain>
    </source>
</reference>
<evidence type="ECO:0000256" key="1">
    <source>
        <dbReference type="ARBA" id="ARBA00022485"/>
    </source>
</evidence>
<accession>A0A5J6V8P6</accession>
<evidence type="ECO:0000256" key="5">
    <source>
        <dbReference type="ARBA" id="ARBA00023004"/>
    </source>
</evidence>
<dbReference type="InterPro" id="IPR051329">
    <property type="entry name" value="NIR_SIR_4Fe-4S"/>
</dbReference>
<sequence length="457" mass="47927">MPRAPTATAGPRPPRRRPRRRGRGPRPAAGGARLGDGRLRAAARTSTVGRPAGSSRVDHRRGRAVNAADHRGQRPDATLALPARTGGDACPGTLRPHPALDGSLVRLRLPGGGVDPAALDRLMGLARRHGSPMLQLTSRGNLQVRGLPDPLPSALVDEVEALGLLPSRTHERARGILAVPDPVAQALARQVDEAVQAQPDLTELPGRFLTVVSDGSAQLLAERWDLALQVTDPAHIASAGVRVLVAPGHAVRHAVPPTRAVAELVGLMRAFLRRRPDERTWNVRDLLDPASLHPDLVPAGLCPPPPLRPGDCPGPGQLVAAVPLGLLRPQHTAAFLRAAGDGGRVVLTPWRSVVLDLGQEEGSESAVRPAASILADAGLVVGHGSPWARLSACVGAPHCRRTTSPTLALTAEAAGRVPEHGARVHVVGCGRACGRPQGDHILVVDPTHPDQIVQEAR</sequence>
<feature type="region of interest" description="Disordered" evidence="7">
    <location>
        <begin position="1"/>
        <end position="82"/>
    </location>
</feature>
<evidence type="ECO:0000313" key="10">
    <source>
        <dbReference type="Proteomes" id="UP000326546"/>
    </source>
</evidence>
<keyword evidence="6" id="KW-0411">Iron-sulfur</keyword>
<dbReference type="Gene3D" id="3.90.480.20">
    <property type="match status" value="1"/>
</dbReference>
<gene>
    <name evidence="9" type="ORF">FY030_12825</name>
</gene>
<dbReference type="GO" id="GO:0046872">
    <property type="term" value="F:metal ion binding"/>
    <property type="evidence" value="ECO:0007669"/>
    <property type="project" value="UniProtKB-KW"/>
</dbReference>
<name>A0A5J6V8P6_9MICO</name>
<dbReference type="InterPro" id="IPR005117">
    <property type="entry name" value="NiRdtase/SiRdtase_haem-b_fer"/>
</dbReference>
<dbReference type="InterPro" id="IPR036136">
    <property type="entry name" value="Nit/Sulf_reduc_fer-like_dom_sf"/>
</dbReference>
<dbReference type="EMBL" id="CP044427">
    <property type="protein sequence ID" value="QFG69471.1"/>
    <property type="molecule type" value="Genomic_DNA"/>
</dbReference>
<dbReference type="GO" id="GO:0016491">
    <property type="term" value="F:oxidoreductase activity"/>
    <property type="evidence" value="ECO:0007669"/>
    <property type="project" value="UniProtKB-KW"/>
</dbReference>
<proteinExistence type="predicted"/>
<feature type="compositionally biased region" description="Low complexity" evidence="7">
    <location>
        <begin position="1"/>
        <end position="10"/>
    </location>
</feature>
<keyword evidence="2" id="KW-0349">Heme</keyword>
<evidence type="ECO:0000313" key="9">
    <source>
        <dbReference type="EMBL" id="QFG69471.1"/>
    </source>
</evidence>
<organism evidence="9 10">
    <name type="scientific">Ornithinimicrobium pratense</name>
    <dbReference type="NCBI Taxonomy" id="2593973"/>
    <lineage>
        <taxon>Bacteria</taxon>
        <taxon>Bacillati</taxon>
        <taxon>Actinomycetota</taxon>
        <taxon>Actinomycetes</taxon>
        <taxon>Micrococcales</taxon>
        <taxon>Ornithinimicrobiaceae</taxon>
        <taxon>Ornithinimicrobium</taxon>
    </lineage>
</organism>
<evidence type="ECO:0000256" key="7">
    <source>
        <dbReference type="SAM" id="MobiDB-lite"/>
    </source>
</evidence>
<dbReference type="SUPFAM" id="SSF55124">
    <property type="entry name" value="Nitrite/Sulfite reductase N-terminal domain-like"/>
    <property type="match status" value="2"/>
</dbReference>
<keyword evidence="5" id="KW-0408">Iron</keyword>
<keyword evidence="1" id="KW-0004">4Fe-4S</keyword>
<protein>
    <submittedName>
        <fullName evidence="9">Cobalamin biosynthesis protein CobG</fullName>
    </submittedName>
</protein>
<keyword evidence="3" id="KW-0479">Metal-binding</keyword>
<dbReference type="SUPFAM" id="SSF56014">
    <property type="entry name" value="Nitrite and sulphite reductase 4Fe-4S domain-like"/>
    <property type="match status" value="1"/>
</dbReference>
<dbReference type="Pfam" id="PF03460">
    <property type="entry name" value="NIR_SIR_ferr"/>
    <property type="match status" value="1"/>
</dbReference>
<dbReference type="InterPro" id="IPR045854">
    <property type="entry name" value="NO2/SO3_Rdtase_4Fe4S_sf"/>
</dbReference>
<keyword evidence="10" id="KW-1185">Reference proteome</keyword>
<evidence type="ECO:0000259" key="8">
    <source>
        <dbReference type="Pfam" id="PF03460"/>
    </source>
</evidence>
<keyword evidence="4" id="KW-0560">Oxidoreductase</keyword>
<dbReference type="GO" id="GO:0051539">
    <property type="term" value="F:4 iron, 4 sulfur cluster binding"/>
    <property type="evidence" value="ECO:0007669"/>
    <property type="project" value="UniProtKB-KW"/>
</dbReference>